<dbReference type="InterPro" id="IPR000182">
    <property type="entry name" value="GNAT_dom"/>
</dbReference>
<evidence type="ECO:0000259" key="1">
    <source>
        <dbReference type="PROSITE" id="PS51186"/>
    </source>
</evidence>
<feature type="domain" description="N-acetyltransferase" evidence="1">
    <location>
        <begin position="1"/>
        <end position="149"/>
    </location>
</feature>
<dbReference type="Gene3D" id="3.40.630.30">
    <property type="match status" value="1"/>
</dbReference>
<dbReference type="AlphaFoldDB" id="A0A517E090"/>
<proteinExistence type="predicted"/>
<sequence length="149" mass="17093">MVHKAKLSEIDEIIELKLSMFRESGYMDLLADDAKQRIRQKYIHLYQNDEAAHFIVKDGDKIMACCGGFIKSDIPYCFFKQPFYGFIGDVYTVPRERTRGLATELTKATIAWLKSKGVRTIRLLASEQGKPIYQKMGFVNTDEMALALQ</sequence>
<gene>
    <name evidence="2" type="ORF">SPTER_44410</name>
</gene>
<dbReference type="PROSITE" id="PS51186">
    <property type="entry name" value="GNAT"/>
    <property type="match status" value="1"/>
</dbReference>
<keyword evidence="3" id="KW-1185">Reference proteome</keyword>
<dbReference type="CDD" id="cd04301">
    <property type="entry name" value="NAT_SF"/>
    <property type="match status" value="1"/>
</dbReference>
<dbReference type="EMBL" id="CP036259">
    <property type="protein sequence ID" value="QDR82988.1"/>
    <property type="molecule type" value="Genomic_DNA"/>
</dbReference>
<dbReference type="SUPFAM" id="SSF55729">
    <property type="entry name" value="Acyl-CoA N-acyltransferases (Nat)"/>
    <property type="match status" value="1"/>
</dbReference>
<reference evidence="2 3" key="1">
    <citation type="submission" date="2019-02" db="EMBL/GenBank/DDBJ databases">
        <title>Closed genome of Sporomusa termitida DSM 4440.</title>
        <authorList>
            <person name="Poehlein A."/>
            <person name="Daniel R."/>
        </authorList>
    </citation>
    <scope>NUCLEOTIDE SEQUENCE [LARGE SCALE GENOMIC DNA]</scope>
    <source>
        <strain evidence="2 3">DSM 4440</strain>
    </source>
</reference>
<dbReference type="RefSeq" id="WP_170233365.1">
    <property type="nucleotide sequence ID" value="NZ_CP036259.1"/>
</dbReference>
<evidence type="ECO:0000313" key="3">
    <source>
        <dbReference type="Proteomes" id="UP000320776"/>
    </source>
</evidence>
<evidence type="ECO:0000313" key="2">
    <source>
        <dbReference type="EMBL" id="QDR82988.1"/>
    </source>
</evidence>
<keyword evidence="2" id="KW-0808">Transferase</keyword>
<dbReference type="Pfam" id="PF00583">
    <property type="entry name" value="Acetyltransf_1"/>
    <property type="match status" value="1"/>
</dbReference>
<dbReference type="InterPro" id="IPR016181">
    <property type="entry name" value="Acyl_CoA_acyltransferase"/>
</dbReference>
<dbReference type="Proteomes" id="UP000320776">
    <property type="component" value="Chromosome"/>
</dbReference>
<dbReference type="GO" id="GO:0016747">
    <property type="term" value="F:acyltransferase activity, transferring groups other than amino-acyl groups"/>
    <property type="evidence" value="ECO:0007669"/>
    <property type="project" value="InterPro"/>
</dbReference>
<name>A0A517E090_9FIRM</name>
<organism evidence="2 3">
    <name type="scientific">Sporomusa termitida</name>
    <dbReference type="NCBI Taxonomy" id="2377"/>
    <lineage>
        <taxon>Bacteria</taxon>
        <taxon>Bacillati</taxon>
        <taxon>Bacillota</taxon>
        <taxon>Negativicutes</taxon>
        <taxon>Selenomonadales</taxon>
        <taxon>Sporomusaceae</taxon>
        <taxon>Sporomusa</taxon>
    </lineage>
</organism>
<dbReference type="KEGG" id="sted:SPTER_44410"/>
<accession>A0A517E090</accession>
<protein>
    <submittedName>
        <fullName evidence="2">Acetyltransferase (GNAT) family protein</fullName>
    </submittedName>
</protein>